<protein>
    <submittedName>
        <fullName evidence="2">MBL fold metallo-hydrolase</fullName>
    </submittedName>
</protein>
<evidence type="ECO:0000313" key="2">
    <source>
        <dbReference type="EMBL" id="MCD7110531.1"/>
    </source>
</evidence>
<organism evidence="2 3">
    <name type="scientific">Rhizobium quercicola</name>
    <dbReference type="NCBI Taxonomy" id="2901226"/>
    <lineage>
        <taxon>Bacteria</taxon>
        <taxon>Pseudomonadati</taxon>
        <taxon>Pseudomonadota</taxon>
        <taxon>Alphaproteobacteria</taxon>
        <taxon>Hyphomicrobiales</taxon>
        <taxon>Rhizobiaceae</taxon>
        <taxon>Rhizobium/Agrobacterium group</taxon>
        <taxon>Rhizobium</taxon>
    </lineage>
</organism>
<dbReference type="PANTHER" id="PTHR39189:SF1">
    <property type="entry name" value="UPF0173 METAL-DEPENDENT HYDROLASE YTKL"/>
    <property type="match status" value="1"/>
</dbReference>
<keyword evidence="1" id="KW-0732">Signal</keyword>
<dbReference type="PANTHER" id="PTHR39189">
    <property type="entry name" value="UPF0173 METAL-DEPENDENT HYDROLASE YTKL"/>
    <property type="match status" value="1"/>
</dbReference>
<dbReference type="RefSeq" id="WP_231815725.1">
    <property type="nucleotide sequence ID" value="NZ_JAJOZR010000010.1"/>
</dbReference>
<feature type="signal peptide" evidence="1">
    <location>
        <begin position="1"/>
        <end position="26"/>
    </location>
</feature>
<dbReference type="Proteomes" id="UP001139089">
    <property type="component" value="Unassembled WGS sequence"/>
</dbReference>
<name>A0A9X1T1F4_9HYPH</name>
<sequence>MLRSAVLACVVLASAGVAFLQTPARAQPLAVSQCQAIARALPGAGFVQLASAGPFAPQPQPVATRDQTVAITFLGHSTFLLETPGGVTIATDYSGFHRPPQPPRVATMNKAHSTHYTLTPGPEIAHVLHGWSDDGNAADHDLVVGDAYIRNVPTDIRAGYGGAMEPNGNSIFIFEIAGLCIGHLGHLHHELDETDYAEIGRLDVVMVPVDGGLTMGAESMVRVVTRLRSALILPMHRRGPPVESFLGLFGPGFDRTMADSATVTVSLRTLPRKPLIMVLQGL</sequence>
<keyword evidence="3" id="KW-1185">Reference proteome</keyword>
<evidence type="ECO:0000256" key="1">
    <source>
        <dbReference type="SAM" id="SignalP"/>
    </source>
</evidence>
<dbReference type="EMBL" id="JAJOZR010000010">
    <property type="protein sequence ID" value="MCD7110531.1"/>
    <property type="molecule type" value="Genomic_DNA"/>
</dbReference>
<dbReference type="SUPFAM" id="SSF56281">
    <property type="entry name" value="Metallo-hydrolase/oxidoreductase"/>
    <property type="match status" value="1"/>
</dbReference>
<accession>A0A9X1T1F4</accession>
<dbReference type="Pfam" id="PF13483">
    <property type="entry name" value="Lactamase_B_3"/>
    <property type="match status" value="1"/>
</dbReference>
<reference evidence="2" key="1">
    <citation type="submission" date="2021-12" db="EMBL/GenBank/DDBJ databases">
        <authorList>
            <person name="Li Y."/>
        </authorList>
    </citation>
    <scope>NUCLEOTIDE SEQUENCE</scope>
    <source>
        <strain evidence="2">DKSPLA3</strain>
    </source>
</reference>
<proteinExistence type="predicted"/>
<gene>
    <name evidence="2" type="ORF">LRX75_15970</name>
</gene>
<evidence type="ECO:0000313" key="3">
    <source>
        <dbReference type="Proteomes" id="UP001139089"/>
    </source>
</evidence>
<comment type="caution">
    <text evidence="2">The sequence shown here is derived from an EMBL/GenBank/DDBJ whole genome shotgun (WGS) entry which is preliminary data.</text>
</comment>
<dbReference type="AlphaFoldDB" id="A0A9X1T1F4"/>
<dbReference type="Gene3D" id="3.60.15.10">
    <property type="entry name" value="Ribonuclease Z/Hydroxyacylglutathione hydrolase-like"/>
    <property type="match status" value="1"/>
</dbReference>
<feature type="chain" id="PRO_5040790957" evidence="1">
    <location>
        <begin position="27"/>
        <end position="282"/>
    </location>
</feature>
<dbReference type="InterPro" id="IPR036866">
    <property type="entry name" value="RibonucZ/Hydroxyglut_hydro"/>
</dbReference>